<keyword evidence="2 5" id="KW-0812">Transmembrane</keyword>
<keyword evidence="3 5" id="KW-1133">Transmembrane helix</keyword>
<keyword evidence="4 5" id="KW-0472">Membrane</keyword>
<dbReference type="Proteomes" id="UP000324585">
    <property type="component" value="Unassembled WGS sequence"/>
</dbReference>
<evidence type="ECO:0000313" key="7">
    <source>
        <dbReference type="Proteomes" id="UP000324585"/>
    </source>
</evidence>
<feature type="transmembrane region" description="Helical" evidence="5">
    <location>
        <begin position="17"/>
        <end position="39"/>
    </location>
</feature>
<evidence type="ECO:0000256" key="4">
    <source>
        <dbReference type="ARBA" id="ARBA00023136"/>
    </source>
</evidence>
<evidence type="ECO:0000256" key="2">
    <source>
        <dbReference type="ARBA" id="ARBA00022692"/>
    </source>
</evidence>
<comment type="subcellular location">
    <subcellularLocation>
        <location evidence="1">Membrane</location>
        <topology evidence="1">Multi-pass membrane protein</topology>
    </subcellularLocation>
</comment>
<dbReference type="Pfam" id="PF05653">
    <property type="entry name" value="Mg_trans_NIPA"/>
    <property type="match status" value="1"/>
</dbReference>
<dbReference type="PANTHER" id="PTHR12570">
    <property type="match status" value="1"/>
</dbReference>
<dbReference type="GO" id="GO:0015095">
    <property type="term" value="F:magnesium ion transmembrane transporter activity"/>
    <property type="evidence" value="ECO:0007669"/>
    <property type="project" value="InterPro"/>
</dbReference>
<dbReference type="AlphaFoldDB" id="A0A5J4YR99"/>
<comment type="caution">
    <text evidence="6">The sequence shown here is derived from an EMBL/GenBank/DDBJ whole genome shotgun (WGS) entry which is preliminary data.</text>
</comment>
<dbReference type="InterPro" id="IPR008521">
    <property type="entry name" value="Mg_trans_NIPA"/>
</dbReference>
<organism evidence="6 7">
    <name type="scientific">Porphyridium purpureum</name>
    <name type="common">Red alga</name>
    <name type="synonym">Porphyridium cruentum</name>
    <dbReference type="NCBI Taxonomy" id="35688"/>
    <lineage>
        <taxon>Eukaryota</taxon>
        <taxon>Rhodophyta</taxon>
        <taxon>Bangiophyceae</taxon>
        <taxon>Porphyridiales</taxon>
        <taxon>Porphyridiaceae</taxon>
        <taxon>Porphyridium</taxon>
    </lineage>
</organism>
<feature type="transmembrane region" description="Helical" evidence="5">
    <location>
        <begin position="297"/>
        <end position="323"/>
    </location>
</feature>
<evidence type="ECO:0000256" key="5">
    <source>
        <dbReference type="SAM" id="Phobius"/>
    </source>
</evidence>
<accession>A0A5J4YR99</accession>
<evidence type="ECO:0000256" key="1">
    <source>
        <dbReference type="ARBA" id="ARBA00004141"/>
    </source>
</evidence>
<dbReference type="OMA" id="FETWVFI"/>
<gene>
    <name evidence="6" type="ORF">FVE85_3976</name>
</gene>
<dbReference type="EMBL" id="VRMN01000005">
    <property type="protein sequence ID" value="KAA8494001.1"/>
    <property type="molecule type" value="Genomic_DNA"/>
</dbReference>
<dbReference type="PANTHER" id="PTHR12570:SF86">
    <property type="entry name" value="ADR321CP"/>
    <property type="match status" value="1"/>
</dbReference>
<dbReference type="OrthoDB" id="2504919at2759"/>
<dbReference type="GO" id="GO:0016020">
    <property type="term" value="C:membrane"/>
    <property type="evidence" value="ECO:0007669"/>
    <property type="project" value="UniProtKB-SubCell"/>
</dbReference>
<feature type="transmembrane region" description="Helical" evidence="5">
    <location>
        <begin position="157"/>
        <end position="180"/>
    </location>
</feature>
<dbReference type="SUPFAM" id="SSF103481">
    <property type="entry name" value="Multidrug resistance efflux transporter EmrE"/>
    <property type="match status" value="1"/>
</dbReference>
<feature type="transmembrane region" description="Helical" evidence="5">
    <location>
        <begin position="231"/>
        <end position="253"/>
    </location>
</feature>
<evidence type="ECO:0000256" key="3">
    <source>
        <dbReference type="ARBA" id="ARBA00022989"/>
    </source>
</evidence>
<dbReference type="InterPro" id="IPR037185">
    <property type="entry name" value="EmrE-like"/>
</dbReference>
<protein>
    <submittedName>
        <fullName evidence="6">NIPA-like protein 2</fullName>
    </submittedName>
</protein>
<reference evidence="7" key="1">
    <citation type="journal article" date="2019" name="Nat. Commun.">
        <title>Expansion of phycobilisome linker gene families in mesophilic red algae.</title>
        <authorList>
            <person name="Lee J."/>
            <person name="Kim D."/>
            <person name="Bhattacharya D."/>
            <person name="Yoon H.S."/>
        </authorList>
    </citation>
    <scope>NUCLEOTIDE SEQUENCE [LARGE SCALE GENOMIC DNA]</scope>
    <source>
        <strain evidence="7">CCMP 1328</strain>
    </source>
</reference>
<sequence length="340" mass="36192">MPGGCAETTDATGNGTVMYAIGVAAGVLTSAVQSLGLVLQRKTHILNASRPESERVPVFRSRTWLVGLALFILSQAIGSVVAMAALPVLVLAPLGANTIMFNALFSMSLLGEPFSPADAAGSMAVAVGSVMITIFGFVPEPKLLLSDIQANASTSIFMVWASLQLAALVALFVASLAMRFKQANDMKGASNLRLALIYVIIAGMLSAQSFLVGKLIVELAKTSLLDSENQFHYGGTYAIYGSMGVYAVLNIGAMNEGMRFYDMSLLVPASFSTFVLFSTANSLIFFQEWSLLPVQTWFVLITSLALILFGTFPFDHHGIFALFTMMSKLSLSSTFVAQGS</sequence>
<proteinExistence type="predicted"/>
<name>A0A5J4YR99_PORPP</name>
<evidence type="ECO:0000313" key="6">
    <source>
        <dbReference type="EMBL" id="KAA8494001.1"/>
    </source>
</evidence>
<feature type="transmembrane region" description="Helical" evidence="5">
    <location>
        <begin position="192"/>
        <end position="211"/>
    </location>
</feature>
<feature type="transmembrane region" description="Helical" evidence="5">
    <location>
        <begin position="59"/>
        <end position="78"/>
    </location>
</feature>
<keyword evidence="7" id="KW-1185">Reference proteome</keyword>
<feature type="transmembrane region" description="Helical" evidence="5">
    <location>
        <begin position="117"/>
        <end position="137"/>
    </location>
</feature>
<feature type="transmembrane region" description="Helical" evidence="5">
    <location>
        <begin position="84"/>
        <end position="105"/>
    </location>
</feature>
<feature type="transmembrane region" description="Helical" evidence="5">
    <location>
        <begin position="265"/>
        <end position="285"/>
    </location>
</feature>